<dbReference type="PANTHER" id="PTHR46577:SF2">
    <property type="entry name" value="TRANSCRIPTIONAL REGULATORY PROTEIN"/>
    <property type="match status" value="1"/>
</dbReference>
<evidence type="ECO:0000256" key="3">
    <source>
        <dbReference type="ARBA" id="ARBA00023015"/>
    </source>
</evidence>
<keyword evidence="3" id="KW-0805">Transcription regulation</keyword>
<dbReference type="SUPFAM" id="SSF46785">
    <property type="entry name" value="Winged helix' DNA-binding domain"/>
    <property type="match status" value="1"/>
</dbReference>
<dbReference type="InterPro" id="IPR051446">
    <property type="entry name" value="HTH_trans_reg/aminotransferase"/>
</dbReference>
<comment type="similarity">
    <text evidence="1">In the C-terminal section; belongs to the class-I pyridoxal-phosphate-dependent aminotransferase family.</text>
</comment>
<dbReference type="InterPro" id="IPR000524">
    <property type="entry name" value="Tscrpt_reg_HTH_GntR"/>
</dbReference>
<gene>
    <name evidence="7" type="ORF">GCM10022246_10060</name>
</gene>
<keyword evidence="8" id="KW-1185">Reference proteome</keyword>
<comment type="caution">
    <text evidence="7">The sequence shown here is derived from an EMBL/GenBank/DDBJ whole genome shotgun (WGS) entry which is preliminary data.</text>
</comment>
<reference evidence="8" key="1">
    <citation type="journal article" date="2019" name="Int. J. Syst. Evol. Microbiol.">
        <title>The Global Catalogue of Microorganisms (GCM) 10K type strain sequencing project: providing services to taxonomists for standard genome sequencing and annotation.</title>
        <authorList>
            <consortium name="The Broad Institute Genomics Platform"/>
            <consortium name="The Broad Institute Genome Sequencing Center for Infectious Disease"/>
            <person name="Wu L."/>
            <person name="Ma J."/>
        </authorList>
    </citation>
    <scope>NUCLEOTIDE SEQUENCE [LARGE SCALE GENOMIC DNA]</scope>
    <source>
        <strain evidence="8">JCM 17338</strain>
    </source>
</reference>
<dbReference type="Proteomes" id="UP001501081">
    <property type="component" value="Unassembled WGS sequence"/>
</dbReference>
<dbReference type="EMBL" id="BAABAK010000004">
    <property type="protein sequence ID" value="GAA3958478.1"/>
    <property type="molecule type" value="Genomic_DNA"/>
</dbReference>
<dbReference type="RefSeq" id="WP_344765525.1">
    <property type="nucleotide sequence ID" value="NZ_BAABAK010000004.1"/>
</dbReference>
<name>A0ABP7P2Z1_9SPHI</name>
<dbReference type="InterPro" id="IPR015421">
    <property type="entry name" value="PyrdxlP-dep_Trfase_major"/>
</dbReference>
<evidence type="ECO:0000256" key="4">
    <source>
        <dbReference type="ARBA" id="ARBA00023125"/>
    </source>
</evidence>
<dbReference type="SMART" id="SM00345">
    <property type="entry name" value="HTH_GNTR"/>
    <property type="match status" value="1"/>
</dbReference>
<dbReference type="CDD" id="cd07377">
    <property type="entry name" value="WHTH_GntR"/>
    <property type="match status" value="1"/>
</dbReference>
<evidence type="ECO:0000256" key="2">
    <source>
        <dbReference type="ARBA" id="ARBA00022898"/>
    </source>
</evidence>
<evidence type="ECO:0000313" key="8">
    <source>
        <dbReference type="Proteomes" id="UP001501081"/>
    </source>
</evidence>
<dbReference type="GO" id="GO:0008483">
    <property type="term" value="F:transaminase activity"/>
    <property type="evidence" value="ECO:0007669"/>
    <property type="project" value="UniProtKB-KW"/>
</dbReference>
<keyword evidence="7" id="KW-0808">Transferase</keyword>
<accession>A0ABP7P2Z1</accession>
<dbReference type="InterPro" id="IPR036390">
    <property type="entry name" value="WH_DNA-bd_sf"/>
</dbReference>
<dbReference type="InterPro" id="IPR015424">
    <property type="entry name" value="PyrdxlP-dep_Trfase"/>
</dbReference>
<organism evidence="7 8">
    <name type="scientific">Pedobacter ginsengiterrae</name>
    <dbReference type="NCBI Taxonomy" id="871696"/>
    <lineage>
        <taxon>Bacteria</taxon>
        <taxon>Pseudomonadati</taxon>
        <taxon>Bacteroidota</taxon>
        <taxon>Sphingobacteriia</taxon>
        <taxon>Sphingobacteriales</taxon>
        <taxon>Sphingobacteriaceae</taxon>
        <taxon>Pedobacter</taxon>
    </lineage>
</organism>
<dbReference type="Gene3D" id="3.40.640.10">
    <property type="entry name" value="Type I PLP-dependent aspartate aminotransferase-like (Major domain)"/>
    <property type="match status" value="1"/>
</dbReference>
<keyword evidence="4" id="KW-0238">DNA-binding</keyword>
<feature type="domain" description="HTH gntR-type" evidence="6">
    <location>
        <begin position="16"/>
        <end position="84"/>
    </location>
</feature>
<dbReference type="InterPro" id="IPR036388">
    <property type="entry name" value="WH-like_DNA-bd_sf"/>
</dbReference>
<protein>
    <submittedName>
        <fullName evidence="7">PLP-dependent aminotransferase family protein</fullName>
    </submittedName>
</protein>
<evidence type="ECO:0000256" key="5">
    <source>
        <dbReference type="ARBA" id="ARBA00023163"/>
    </source>
</evidence>
<dbReference type="Pfam" id="PF00155">
    <property type="entry name" value="Aminotran_1_2"/>
    <property type="match status" value="1"/>
</dbReference>
<keyword evidence="5" id="KW-0804">Transcription</keyword>
<sequence>MLPFRSLINFGERKNMPIFQFIANHLITLIRQGKILPGSSLPATREMAILIEVHRNTITKAYNELRAQGWVDAIHRKGFVVRSDLPISKPRSYPLEIKYYSDPVIPEKASIYIPKGFNFIPQKLYPGSIFIDDGFPDIRLAPIKELLKGYQNIIDRKSVKELSFANSLGDSRLAYSTADMLNKTRGLNTRSENILITRGAQMAIYLAAAILLKEGDEIVVGEPGYFMANSVFRQFGVKINFLPIDEDGIDVDRIEDLLRKKNIKLLYLIPHHHHPTTVTLSFSRRIQLLKLIQRYRIWVIEDDYDYDFQYQEGHILPLASNDKSGQVIYIGSYSKILTPSIRIGFMVASTQLIERAITLQKLIDFGGDVAMESSLASLIDRGDLSRHVNRSLKIYKHRFENTSKLINSELRHIISFRKPLGGMALWLKFEDSYPLSKILLKLAKSGVVISGTTYYKDAYKHYNHIRFGFASLTDNELQNVIEVFKKVISKS</sequence>
<dbReference type="InterPro" id="IPR004839">
    <property type="entry name" value="Aminotransferase_I/II_large"/>
</dbReference>
<keyword evidence="2" id="KW-0663">Pyridoxal phosphate</keyword>
<dbReference type="SUPFAM" id="SSF53383">
    <property type="entry name" value="PLP-dependent transferases"/>
    <property type="match status" value="1"/>
</dbReference>
<proteinExistence type="inferred from homology"/>
<dbReference type="Gene3D" id="1.10.10.10">
    <property type="entry name" value="Winged helix-like DNA-binding domain superfamily/Winged helix DNA-binding domain"/>
    <property type="match status" value="1"/>
</dbReference>
<dbReference type="PANTHER" id="PTHR46577">
    <property type="entry name" value="HTH-TYPE TRANSCRIPTIONAL REGULATORY PROTEIN GABR"/>
    <property type="match status" value="1"/>
</dbReference>
<dbReference type="PROSITE" id="PS50949">
    <property type="entry name" value="HTH_GNTR"/>
    <property type="match status" value="1"/>
</dbReference>
<keyword evidence="7" id="KW-0032">Aminotransferase</keyword>
<dbReference type="CDD" id="cd00609">
    <property type="entry name" value="AAT_like"/>
    <property type="match status" value="1"/>
</dbReference>
<evidence type="ECO:0000256" key="1">
    <source>
        <dbReference type="ARBA" id="ARBA00005384"/>
    </source>
</evidence>
<evidence type="ECO:0000313" key="7">
    <source>
        <dbReference type="EMBL" id="GAA3958478.1"/>
    </source>
</evidence>
<evidence type="ECO:0000259" key="6">
    <source>
        <dbReference type="PROSITE" id="PS50949"/>
    </source>
</evidence>
<dbReference type="Pfam" id="PF00392">
    <property type="entry name" value="GntR"/>
    <property type="match status" value="1"/>
</dbReference>